<dbReference type="AlphaFoldDB" id="A0A8H4T689"/>
<comment type="caution">
    <text evidence="3">The sequence shown here is derived from an EMBL/GenBank/DDBJ whole genome shotgun (WGS) entry which is preliminary data.</text>
</comment>
<feature type="region of interest" description="Disordered" evidence="1">
    <location>
        <begin position="500"/>
        <end position="519"/>
    </location>
</feature>
<dbReference type="OrthoDB" id="5338458at2759"/>
<dbReference type="InterPro" id="IPR021264">
    <property type="entry name" value="AFUB_079030/YDR124W-like"/>
</dbReference>
<evidence type="ECO:0000259" key="2">
    <source>
        <dbReference type="Pfam" id="PF11001"/>
    </source>
</evidence>
<accession>A0A8H4T689</accession>
<evidence type="ECO:0000313" key="4">
    <source>
        <dbReference type="Proteomes" id="UP000622797"/>
    </source>
</evidence>
<name>A0A8H4T689_9HYPO</name>
<protein>
    <recommendedName>
        <fullName evidence="2">Subtelomeric hrmA-associated cluster protein AFUB-079030/YDR124W-like helical bundle domain-containing protein</fullName>
    </recommendedName>
</protein>
<dbReference type="Pfam" id="PF11001">
    <property type="entry name" value="AFUB_07903_YDR124W_hel"/>
    <property type="match status" value="1"/>
</dbReference>
<feature type="region of interest" description="Disordered" evidence="1">
    <location>
        <begin position="362"/>
        <end position="421"/>
    </location>
</feature>
<feature type="domain" description="Subtelomeric hrmA-associated cluster protein AFUB-079030/YDR124W-like helical bundle" evidence="2">
    <location>
        <begin position="182"/>
        <end position="338"/>
    </location>
</feature>
<keyword evidence="4" id="KW-1185">Reference proteome</keyword>
<proteinExistence type="predicted"/>
<evidence type="ECO:0000256" key="1">
    <source>
        <dbReference type="SAM" id="MobiDB-lite"/>
    </source>
</evidence>
<feature type="compositionally biased region" description="Acidic residues" evidence="1">
    <location>
        <begin position="370"/>
        <end position="384"/>
    </location>
</feature>
<sequence length="600" mass="67833">MVREWSRESFSRHPHHPYLPERFVLDGVEDNRFPEAQDMHRRQPPMQIDEALRQHCAISARRYFVAVIMDDGSPHTFSGPGTSRLPSHVTKQFFDMDKYLRVTDRLDSGASPVVDDGFGFDGYKQEMDFPRNRMLDRRRMSQFDEWEAPARQGRKRPRARHPINDEDEVPMTVSTTTRKGIKIGNPDDVWNFYEQRFKNCQQTACKLIAKAWVKAVEPKKQSTHPYTGSDEKAPDWWPKPWGPTKEDKVRHKEPDHLYKRGNIYFALASERVHLLNHILRMIVEPNKRQHPDIQKLNLNVKKLEEITIEALSGFFADKENPANGKKRPFLNEIFKVAKQEERFKNEEIDGTTEVYVMADDKIPDSYASGNDDDGSIPKEEDDPDAPSNKLTTAHSLMPSSTSHSSGASLHGTPFLGGELPVRGNQYTPSMMQEIAQDQHAFVENNSLPVNGQSTVHAAGGNLGIDMGVPQHDSGRRSSIFSAPAEYGGQNGTAMYTQQWQPGSTAPNSSSMYTFTQQPPNPPATAFVSPGVPMNQAQPYMNASFDGLTRGYDPNQSNMFRTGSVPQPQQVHPTQGYDYMSHDSRGLPGVKVDDVPRNVMH</sequence>
<feature type="compositionally biased region" description="Low complexity" evidence="1">
    <location>
        <begin position="395"/>
        <end position="412"/>
    </location>
</feature>
<dbReference type="PANTHER" id="PTHR36102:SF1">
    <property type="entry name" value="YDR124W-LIKE HELICAL BUNDLE DOMAIN-CONTAINING PROTEIN"/>
    <property type="match status" value="1"/>
</dbReference>
<dbReference type="Proteomes" id="UP000622797">
    <property type="component" value="Unassembled WGS sequence"/>
</dbReference>
<feature type="compositionally biased region" description="Polar residues" evidence="1">
    <location>
        <begin position="553"/>
        <end position="572"/>
    </location>
</feature>
<feature type="compositionally biased region" description="Polar residues" evidence="1">
    <location>
        <begin position="500"/>
        <end position="517"/>
    </location>
</feature>
<dbReference type="InterPro" id="IPR047092">
    <property type="entry name" value="AFUB_07903/YDR124W-like_hel"/>
</dbReference>
<gene>
    <name evidence="3" type="ORF">FSARC_12758</name>
</gene>
<evidence type="ECO:0000313" key="3">
    <source>
        <dbReference type="EMBL" id="KAF4952014.1"/>
    </source>
</evidence>
<feature type="compositionally biased region" description="Basic and acidic residues" evidence="1">
    <location>
        <begin position="579"/>
        <end position="600"/>
    </location>
</feature>
<feature type="region of interest" description="Disordered" evidence="1">
    <location>
        <begin position="553"/>
        <end position="600"/>
    </location>
</feature>
<dbReference type="PANTHER" id="PTHR36102">
    <property type="entry name" value="CHROMOSOME 10, WHOLE GENOME SHOTGUN SEQUENCE"/>
    <property type="match status" value="1"/>
</dbReference>
<organism evidence="3 4">
    <name type="scientific">Fusarium sarcochroum</name>
    <dbReference type="NCBI Taxonomy" id="1208366"/>
    <lineage>
        <taxon>Eukaryota</taxon>
        <taxon>Fungi</taxon>
        <taxon>Dikarya</taxon>
        <taxon>Ascomycota</taxon>
        <taxon>Pezizomycotina</taxon>
        <taxon>Sordariomycetes</taxon>
        <taxon>Hypocreomycetidae</taxon>
        <taxon>Hypocreales</taxon>
        <taxon>Nectriaceae</taxon>
        <taxon>Fusarium</taxon>
        <taxon>Fusarium lateritium species complex</taxon>
    </lineage>
</organism>
<reference evidence="3" key="1">
    <citation type="journal article" date="2020" name="BMC Genomics">
        <title>Correction to: Identification and distribution of gene clusters required for synthesis of sphingolipid metabolism inhibitors in diverse species of the filamentous fungus Fusarium.</title>
        <authorList>
            <person name="Kim H.S."/>
            <person name="Lohmar J.M."/>
            <person name="Busman M."/>
            <person name="Brown D.W."/>
            <person name="Naumann T.A."/>
            <person name="Divon H.H."/>
            <person name="Lysoe E."/>
            <person name="Uhlig S."/>
            <person name="Proctor R.H."/>
        </authorList>
    </citation>
    <scope>NUCLEOTIDE SEQUENCE</scope>
    <source>
        <strain evidence="3">NRRL 20472</strain>
    </source>
</reference>
<reference evidence="3" key="2">
    <citation type="submission" date="2020-05" db="EMBL/GenBank/DDBJ databases">
        <authorList>
            <person name="Kim H.-S."/>
            <person name="Proctor R.H."/>
            <person name="Brown D.W."/>
        </authorList>
    </citation>
    <scope>NUCLEOTIDE SEQUENCE</scope>
    <source>
        <strain evidence="3">NRRL 20472</strain>
    </source>
</reference>
<dbReference type="EMBL" id="JABEXW010000895">
    <property type="protein sequence ID" value="KAF4952014.1"/>
    <property type="molecule type" value="Genomic_DNA"/>
</dbReference>